<dbReference type="Gene3D" id="3.90.550.10">
    <property type="entry name" value="Spore Coat Polysaccharide Biosynthesis Protein SpsA, Chain A"/>
    <property type="match status" value="1"/>
</dbReference>
<accession>A0A9Q4B0U4</accession>
<reference evidence="5" key="1">
    <citation type="submission" date="2020-06" db="EMBL/GenBank/DDBJ databases">
        <title>Insight into the genomes of haloalkaliphilic bacilli from Kenyan soda lakes.</title>
        <authorList>
            <person name="Mwirichia R."/>
            <person name="Villamizar G.C."/>
            <person name="Poehlein A."/>
            <person name="Mugweru J."/>
            <person name="Kipnyargis A."/>
            <person name="Kiplimo D."/>
            <person name="Orwa P."/>
            <person name="Daniel R."/>
        </authorList>
    </citation>
    <scope>NUCLEOTIDE SEQUENCE</scope>
    <source>
        <strain evidence="5">B1096_S55</strain>
    </source>
</reference>
<dbReference type="PANTHER" id="PTHR22916">
    <property type="entry name" value="GLYCOSYLTRANSFERASE"/>
    <property type="match status" value="1"/>
</dbReference>
<dbReference type="RefSeq" id="WP_257820917.1">
    <property type="nucleotide sequence ID" value="NZ_JABXYM010000001.1"/>
</dbReference>
<comment type="caution">
    <text evidence="5">The sequence shown here is derived from an EMBL/GenBank/DDBJ whole genome shotgun (WGS) entry which is preliminary data.</text>
</comment>
<dbReference type="InterPro" id="IPR029044">
    <property type="entry name" value="Nucleotide-diphossugar_trans"/>
</dbReference>
<gene>
    <name evidence="5" type="ORF">HXA33_06915</name>
</gene>
<evidence type="ECO:0000256" key="1">
    <source>
        <dbReference type="ARBA" id="ARBA00006739"/>
    </source>
</evidence>
<evidence type="ECO:0000313" key="5">
    <source>
        <dbReference type="EMBL" id="MCR6096277.1"/>
    </source>
</evidence>
<evidence type="ECO:0000259" key="4">
    <source>
        <dbReference type="Pfam" id="PF00535"/>
    </source>
</evidence>
<name>A0A9Q4B0U4_SALAG</name>
<evidence type="ECO:0000256" key="3">
    <source>
        <dbReference type="ARBA" id="ARBA00022679"/>
    </source>
</evidence>
<organism evidence="5 6">
    <name type="scientific">Salipaludibacillus agaradhaerens</name>
    <name type="common">Bacillus agaradhaerens</name>
    <dbReference type="NCBI Taxonomy" id="76935"/>
    <lineage>
        <taxon>Bacteria</taxon>
        <taxon>Bacillati</taxon>
        <taxon>Bacillota</taxon>
        <taxon>Bacilli</taxon>
        <taxon>Bacillales</taxon>
        <taxon>Bacillaceae</taxon>
    </lineage>
</organism>
<dbReference type="GO" id="GO:0016757">
    <property type="term" value="F:glycosyltransferase activity"/>
    <property type="evidence" value="ECO:0007669"/>
    <property type="project" value="UniProtKB-KW"/>
</dbReference>
<dbReference type="Proteomes" id="UP001057753">
    <property type="component" value="Unassembled WGS sequence"/>
</dbReference>
<evidence type="ECO:0000313" key="6">
    <source>
        <dbReference type="Proteomes" id="UP001057753"/>
    </source>
</evidence>
<dbReference type="SUPFAM" id="SSF53448">
    <property type="entry name" value="Nucleotide-diphospho-sugar transferases"/>
    <property type="match status" value="1"/>
</dbReference>
<keyword evidence="2" id="KW-0328">Glycosyltransferase</keyword>
<feature type="domain" description="Glycosyltransferase 2-like" evidence="4">
    <location>
        <begin position="6"/>
        <end position="169"/>
    </location>
</feature>
<dbReference type="AlphaFoldDB" id="A0A9Q4B0U4"/>
<keyword evidence="6" id="KW-1185">Reference proteome</keyword>
<dbReference type="CDD" id="cd00761">
    <property type="entry name" value="Glyco_tranf_GTA_type"/>
    <property type="match status" value="1"/>
</dbReference>
<dbReference type="Pfam" id="PF00535">
    <property type="entry name" value="Glycos_transf_2"/>
    <property type="match status" value="1"/>
</dbReference>
<dbReference type="EMBL" id="JABXYM010000001">
    <property type="protein sequence ID" value="MCR6096277.1"/>
    <property type="molecule type" value="Genomic_DNA"/>
</dbReference>
<protein>
    <submittedName>
        <fullName evidence="5">Glycosyltransferase family 2 protein</fullName>
    </submittedName>
</protein>
<proteinExistence type="inferred from homology"/>
<keyword evidence="3" id="KW-0808">Transferase</keyword>
<dbReference type="PANTHER" id="PTHR22916:SF51">
    <property type="entry name" value="GLYCOSYLTRANSFERASE EPSH-RELATED"/>
    <property type="match status" value="1"/>
</dbReference>
<sequence>MQPLVSIIVPVYKVESYLNQCLDSLLNQTYSNLEIIVVNDGSPDKSAEIAESYAQIDSRVHVYHKENGGLSDARNFGLPHISGDFTMFVDSDDWVSTQLVETLVTLLIENEAEAAQAAFYYAYDEQLLYDNRYFSQSSETITLSNTELMEALVKNDIVKNFAWGKLYKTELVKKTPFVKGVLFEDVYWAHHVMNQVTNYVICHEPLYYYRQRADSIVKNYSIRNLDIIEGLKQRNMFIKENYPSLLNESNKLLLKTELQHYRILFSLNSDPVHKREKDKIKQHILENRSLFKASTEDDKQLSRDLHLFIIHPLLYIGNLGVKKLLRPFTKPVNKPLQSISLQGSQKE</sequence>
<comment type="similarity">
    <text evidence="1">Belongs to the glycosyltransferase 2 family.</text>
</comment>
<dbReference type="InterPro" id="IPR001173">
    <property type="entry name" value="Glyco_trans_2-like"/>
</dbReference>
<evidence type="ECO:0000256" key="2">
    <source>
        <dbReference type="ARBA" id="ARBA00022676"/>
    </source>
</evidence>